<dbReference type="PANTHER" id="PTHR30629:SF2">
    <property type="entry name" value="PROPHAGE INTEGRASE INTS-RELATED"/>
    <property type="match status" value="1"/>
</dbReference>
<evidence type="ECO:0000256" key="5">
    <source>
        <dbReference type="PROSITE-ProRule" id="PRU01248"/>
    </source>
</evidence>
<comment type="similarity">
    <text evidence="1">Belongs to the 'phage' integrase family.</text>
</comment>
<dbReference type="Proteomes" id="UP000297720">
    <property type="component" value="Unassembled WGS sequence"/>
</dbReference>
<evidence type="ECO:0000259" key="7">
    <source>
        <dbReference type="PROSITE" id="PS51900"/>
    </source>
</evidence>
<name>A0A5F0K6C9_9GAMM</name>
<evidence type="ECO:0000313" key="11">
    <source>
        <dbReference type="Proteomes" id="UP000297914"/>
    </source>
</evidence>
<dbReference type="InterPro" id="IPR010998">
    <property type="entry name" value="Integrase_recombinase_N"/>
</dbReference>
<keyword evidence="3 5" id="KW-0238">DNA-binding</keyword>
<dbReference type="InterPro" id="IPR011010">
    <property type="entry name" value="DNA_brk_join_enz"/>
</dbReference>
<dbReference type="GO" id="GO:0006310">
    <property type="term" value="P:DNA recombination"/>
    <property type="evidence" value="ECO:0007669"/>
    <property type="project" value="UniProtKB-KW"/>
</dbReference>
<dbReference type="SUPFAM" id="SSF56349">
    <property type="entry name" value="DNA breaking-rejoining enzymes"/>
    <property type="match status" value="1"/>
</dbReference>
<accession>A0A5F0K6C9</accession>
<reference evidence="9 11" key="1">
    <citation type="submission" date="2018-06" db="EMBL/GenBank/DDBJ databases">
        <title>Occurrence of a novel blaKPC-2- and qnrS2- harbouring IncP6 plasmid from Aeromonas taiwanensis isolates recovered from the river sediments.</title>
        <authorList>
            <person name="Zheng B."/>
            <person name="Yu X."/>
            <person name="Xiao Y."/>
        </authorList>
    </citation>
    <scope>NUCLEOTIDE SEQUENCE [LARGE SCALE GENOMIC DNA]</scope>
    <source>
        <strain evidence="8 10">1713</strain>
        <strain evidence="9 11">198</strain>
    </source>
</reference>
<dbReference type="InterPro" id="IPR044068">
    <property type="entry name" value="CB"/>
</dbReference>
<dbReference type="GO" id="GO:0015074">
    <property type="term" value="P:DNA integration"/>
    <property type="evidence" value="ECO:0007669"/>
    <property type="project" value="UniProtKB-KW"/>
</dbReference>
<evidence type="ECO:0000256" key="3">
    <source>
        <dbReference type="ARBA" id="ARBA00023125"/>
    </source>
</evidence>
<proteinExistence type="inferred from homology"/>
<dbReference type="RefSeq" id="WP_134697035.1">
    <property type="nucleotide sequence ID" value="NZ_QORJ01000050.1"/>
</dbReference>
<dbReference type="PANTHER" id="PTHR30629">
    <property type="entry name" value="PROPHAGE INTEGRASE"/>
    <property type="match status" value="1"/>
</dbReference>
<organism evidence="9 11">
    <name type="scientific">Aeromonas taiwanensis</name>
    <dbReference type="NCBI Taxonomy" id="633417"/>
    <lineage>
        <taxon>Bacteria</taxon>
        <taxon>Pseudomonadati</taxon>
        <taxon>Pseudomonadota</taxon>
        <taxon>Gammaproteobacteria</taxon>
        <taxon>Aeromonadales</taxon>
        <taxon>Aeromonadaceae</taxon>
        <taxon>Aeromonas</taxon>
    </lineage>
</organism>
<comment type="caution">
    <text evidence="9">The sequence shown here is derived from an EMBL/GenBank/DDBJ whole genome shotgun (WGS) entry which is preliminary data.</text>
</comment>
<sequence>MNETPTRFKFTNRRIADLPPNPDDARSTEAEYSDTDVTGLRCLVGKGEGRRKFLLRYQIHGRKRAIALGHYPALDVSAARKLALDYKRKIAEGVDPQQTKEDKRNQKTLSNLFQEDYLPYLQSRNRSWRTDEHRFRNHLRPIFGNLIPEEITVTRIQNMQQMLLKRLTPATCNRVLALLKAIMTWAARAGLIKDNPAALVSLLRENNRRERYFTPDEIRRLFRAADQHESFYTGQYVKMLLLTGLRRAELARAKWQHYNKEDKTLYIPHTKNGHSRVLHLNHMAVELLNYLPVTQGNPYLFPGKRQGQPLQNPTKGFQRMLARAGIDKEGVCLHTCRHSVAALIVSNGGTLFDVQSQLGHRSSQTSLRYAHLHNTRMQQTSQKIANCIHDALTSSVPPKPLPLPEEGEWVQAS</sequence>
<dbReference type="Pfam" id="PF14659">
    <property type="entry name" value="Phage_int_SAM_3"/>
    <property type="match status" value="1"/>
</dbReference>
<dbReference type="InterPro" id="IPR013762">
    <property type="entry name" value="Integrase-like_cat_sf"/>
</dbReference>
<dbReference type="InterPro" id="IPR025166">
    <property type="entry name" value="Integrase_DNA_bind_dom"/>
</dbReference>
<dbReference type="Pfam" id="PF00589">
    <property type="entry name" value="Phage_integrase"/>
    <property type="match status" value="1"/>
</dbReference>
<dbReference type="Gene3D" id="1.10.150.130">
    <property type="match status" value="1"/>
</dbReference>
<evidence type="ECO:0000313" key="8">
    <source>
        <dbReference type="EMBL" id="TFF71867.1"/>
    </source>
</evidence>
<dbReference type="EMBL" id="QORL01000053">
    <property type="protein sequence ID" value="TFF71867.1"/>
    <property type="molecule type" value="Genomic_DNA"/>
</dbReference>
<evidence type="ECO:0000313" key="10">
    <source>
        <dbReference type="Proteomes" id="UP000297720"/>
    </source>
</evidence>
<keyword evidence="10" id="KW-1185">Reference proteome</keyword>
<gene>
    <name evidence="8" type="ORF">DRM93_19150</name>
    <name evidence="9" type="ORF">DRM94_19150</name>
</gene>
<dbReference type="Gene3D" id="1.10.443.10">
    <property type="entry name" value="Intergrase catalytic core"/>
    <property type="match status" value="1"/>
</dbReference>
<keyword evidence="2" id="KW-0229">DNA integration</keyword>
<dbReference type="PROSITE" id="PS51900">
    <property type="entry name" value="CB"/>
    <property type="match status" value="1"/>
</dbReference>
<evidence type="ECO:0000259" key="6">
    <source>
        <dbReference type="PROSITE" id="PS51898"/>
    </source>
</evidence>
<dbReference type="Gene3D" id="3.30.160.390">
    <property type="entry name" value="Integrase, DNA-binding domain"/>
    <property type="match status" value="1"/>
</dbReference>
<feature type="domain" description="Core-binding (CB)" evidence="7">
    <location>
        <begin position="108"/>
        <end position="187"/>
    </location>
</feature>
<dbReference type="InterPro" id="IPR050808">
    <property type="entry name" value="Phage_Integrase"/>
</dbReference>
<dbReference type="OrthoDB" id="9057547at2"/>
<evidence type="ECO:0000256" key="1">
    <source>
        <dbReference type="ARBA" id="ARBA00008857"/>
    </source>
</evidence>
<dbReference type="PROSITE" id="PS51898">
    <property type="entry name" value="TYR_RECOMBINASE"/>
    <property type="match status" value="1"/>
</dbReference>
<dbReference type="GO" id="GO:0003677">
    <property type="term" value="F:DNA binding"/>
    <property type="evidence" value="ECO:0007669"/>
    <property type="project" value="UniProtKB-UniRule"/>
</dbReference>
<feature type="domain" description="Tyr recombinase" evidence="6">
    <location>
        <begin position="208"/>
        <end position="382"/>
    </location>
</feature>
<dbReference type="EMBL" id="QORK01000053">
    <property type="protein sequence ID" value="TFF74961.1"/>
    <property type="molecule type" value="Genomic_DNA"/>
</dbReference>
<evidence type="ECO:0000256" key="2">
    <source>
        <dbReference type="ARBA" id="ARBA00022908"/>
    </source>
</evidence>
<dbReference type="Pfam" id="PF13356">
    <property type="entry name" value="Arm-DNA-bind_3"/>
    <property type="match status" value="1"/>
</dbReference>
<keyword evidence="4" id="KW-0233">DNA recombination</keyword>
<evidence type="ECO:0000256" key="4">
    <source>
        <dbReference type="ARBA" id="ARBA00023172"/>
    </source>
</evidence>
<protein>
    <submittedName>
        <fullName evidence="9">Site-specific integrase</fullName>
    </submittedName>
</protein>
<dbReference type="AlphaFoldDB" id="A0A5F0K6C9"/>
<dbReference type="Proteomes" id="UP000297914">
    <property type="component" value="Unassembled WGS sequence"/>
</dbReference>
<dbReference type="CDD" id="cd00796">
    <property type="entry name" value="INT_Rci_Hp1_C"/>
    <property type="match status" value="1"/>
</dbReference>
<evidence type="ECO:0000313" key="9">
    <source>
        <dbReference type="EMBL" id="TFF74961.1"/>
    </source>
</evidence>
<dbReference type="InterPro" id="IPR002104">
    <property type="entry name" value="Integrase_catalytic"/>
</dbReference>
<dbReference type="InterPro" id="IPR038488">
    <property type="entry name" value="Integrase_DNA-bd_sf"/>
</dbReference>
<dbReference type="InterPro" id="IPR004107">
    <property type="entry name" value="Integrase_SAM-like_N"/>
</dbReference>